<feature type="active site" evidence="11">
    <location>
        <position position="198"/>
    </location>
</feature>
<keyword evidence="6 13" id="KW-0732">Signal</keyword>
<evidence type="ECO:0000256" key="10">
    <source>
        <dbReference type="ARBA" id="ARBA00034045"/>
    </source>
</evidence>
<keyword evidence="9 12" id="KW-1015">Disulfide bond</keyword>
<feature type="disulfide bond" evidence="12">
    <location>
        <begin position="53"/>
        <end position="132"/>
    </location>
</feature>
<evidence type="ECO:0000256" key="5">
    <source>
        <dbReference type="ARBA" id="ARBA00022525"/>
    </source>
</evidence>
<feature type="disulfide bond" evidence="12">
    <location>
        <begin position="194"/>
        <end position="201"/>
    </location>
</feature>
<dbReference type="FunFam" id="3.40.50.1820:FF:000235">
    <property type="entry name" value="Cutinase 1"/>
    <property type="match status" value="1"/>
</dbReference>
<evidence type="ECO:0000256" key="13">
    <source>
        <dbReference type="RuleBase" id="RU361263"/>
    </source>
</evidence>
<dbReference type="InterPro" id="IPR000675">
    <property type="entry name" value="Cutinase/axe"/>
</dbReference>
<dbReference type="PROSITE" id="PS00155">
    <property type="entry name" value="CUTINASE_1"/>
    <property type="match status" value="1"/>
</dbReference>
<dbReference type="InterPro" id="IPR043579">
    <property type="entry name" value="CUTINASE_2"/>
</dbReference>
<evidence type="ECO:0000256" key="3">
    <source>
        <dbReference type="ARBA" id="ARBA00013095"/>
    </source>
</evidence>
<name>A0A9N9YV17_9HYPO</name>
<comment type="function">
    <text evidence="13">Catalyzes the hydrolysis of complex carboxylic polyesters found in the cell wall of plants. Degrades cutin, a macromolecule that forms the structure of the plant cuticle.</text>
</comment>
<keyword evidence="15" id="KW-1185">Reference proteome</keyword>
<feature type="signal peptide" evidence="13">
    <location>
        <begin position="1"/>
        <end position="16"/>
    </location>
</feature>
<evidence type="ECO:0000313" key="15">
    <source>
        <dbReference type="Proteomes" id="UP000775872"/>
    </source>
</evidence>
<reference evidence="15" key="1">
    <citation type="submission" date="2019-06" db="EMBL/GenBank/DDBJ databases">
        <authorList>
            <person name="Broberg M."/>
        </authorList>
    </citation>
    <scope>NUCLEOTIDE SEQUENCE [LARGE SCALE GENOMIC DNA]</scope>
</reference>
<dbReference type="Gene3D" id="3.40.50.1820">
    <property type="entry name" value="alpha/beta hydrolase"/>
    <property type="match status" value="1"/>
</dbReference>
<dbReference type="InterPro" id="IPR029058">
    <property type="entry name" value="AB_hydrolase_fold"/>
</dbReference>
<evidence type="ECO:0000256" key="4">
    <source>
        <dbReference type="ARBA" id="ARBA00022487"/>
    </source>
</evidence>
<evidence type="ECO:0000256" key="9">
    <source>
        <dbReference type="ARBA" id="ARBA00023157"/>
    </source>
</evidence>
<dbReference type="EMBL" id="CABFOC020000003">
    <property type="protein sequence ID" value="CAH0043357.1"/>
    <property type="molecule type" value="Genomic_DNA"/>
</dbReference>
<dbReference type="PANTHER" id="PTHR48250">
    <property type="entry name" value="CUTINASE 2-RELATED"/>
    <property type="match status" value="1"/>
</dbReference>
<dbReference type="GO" id="GO:0005576">
    <property type="term" value="C:extracellular region"/>
    <property type="evidence" value="ECO:0007669"/>
    <property type="project" value="UniProtKB-SubCell"/>
</dbReference>
<dbReference type="Proteomes" id="UP000775872">
    <property type="component" value="Unassembled WGS sequence"/>
</dbReference>
<dbReference type="AlphaFoldDB" id="A0A9N9YV17"/>
<comment type="subcellular location">
    <subcellularLocation>
        <location evidence="1 13">Secreted</location>
    </subcellularLocation>
</comment>
<dbReference type="InterPro" id="IPR011150">
    <property type="entry name" value="Cutinase_monf"/>
</dbReference>
<evidence type="ECO:0000256" key="7">
    <source>
        <dbReference type="ARBA" id="ARBA00022801"/>
    </source>
</evidence>
<dbReference type="PROSITE" id="PS00931">
    <property type="entry name" value="CUTINASE_2"/>
    <property type="match status" value="1"/>
</dbReference>
<keyword evidence="7 13" id="KW-0378">Hydrolase</keyword>
<reference evidence="14 15" key="2">
    <citation type="submission" date="2021-10" db="EMBL/GenBank/DDBJ databases">
        <authorList>
            <person name="Piombo E."/>
        </authorList>
    </citation>
    <scope>NUCLEOTIDE SEQUENCE [LARGE SCALE GENOMIC DNA]</scope>
</reference>
<evidence type="ECO:0000256" key="2">
    <source>
        <dbReference type="ARBA" id="ARBA00007534"/>
    </source>
</evidence>
<evidence type="ECO:0000313" key="14">
    <source>
        <dbReference type="EMBL" id="CAH0043357.1"/>
    </source>
</evidence>
<accession>A0A9N9YV17</accession>
<organism evidence="14 15">
    <name type="scientific">Clonostachys solani</name>
    <dbReference type="NCBI Taxonomy" id="160281"/>
    <lineage>
        <taxon>Eukaryota</taxon>
        <taxon>Fungi</taxon>
        <taxon>Dikarya</taxon>
        <taxon>Ascomycota</taxon>
        <taxon>Pezizomycotina</taxon>
        <taxon>Sordariomycetes</taxon>
        <taxon>Hypocreomycetidae</taxon>
        <taxon>Hypocreales</taxon>
        <taxon>Bionectriaceae</taxon>
        <taxon>Clonostachys</taxon>
    </lineage>
</organism>
<dbReference type="GO" id="GO:0050525">
    <property type="term" value="F:cutinase activity"/>
    <property type="evidence" value="ECO:0007669"/>
    <property type="project" value="UniProtKB-UniRule"/>
</dbReference>
<evidence type="ECO:0000256" key="11">
    <source>
        <dbReference type="PIRSR" id="PIRSR611150-1"/>
    </source>
</evidence>
<evidence type="ECO:0000256" key="12">
    <source>
        <dbReference type="PIRSR" id="PIRSR611150-2"/>
    </source>
</evidence>
<dbReference type="InterPro" id="IPR043580">
    <property type="entry name" value="CUTINASE_1"/>
</dbReference>
<feature type="chain" id="PRO_5040529141" description="Cutinase" evidence="13">
    <location>
        <begin position="17"/>
        <end position="232"/>
    </location>
</feature>
<evidence type="ECO:0000256" key="8">
    <source>
        <dbReference type="ARBA" id="ARBA00023026"/>
    </source>
</evidence>
<evidence type="ECO:0000256" key="6">
    <source>
        <dbReference type="ARBA" id="ARBA00022729"/>
    </source>
</evidence>
<keyword evidence="8" id="KW-0843">Virulence</keyword>
<keyword evidence="5 13" id="KW-0964">Secreted</keyword>
<dbReference type="PRINTS" id="PR00129">
    <property type="entry name" value="CUTINASE"/>
</dbReference>
<evidence type="ECO:0000256" key="1">
    <source>
        <dbReference type="ARBA" id="ARBA00004613"/>
    </source>
</evidence>
<proteinExistence type="inferred from homology"/>
<dbReference type="GO" id="GO:0016052">
    <property type="term" value="P:carbohydrate catabolic process"/>
    <property type="evidence" value="ECO:0007669"/>
    <property type="project" value="TreeGrafter"/>
</dbReference>
<comment type="catalytic activity">
    <reaction evidence="10 13">
        <text>cutin + H2O = cutin monomers.</text>
        <dbReference type="EC" id="3.1.1.74"/>
    </reaction>
</comment>
<sequence>MKFLYVAQTLIAFALATPVPETAVAVDLQNREDSIGISSVLVRDELRNGGGACPKAILIFARGTMELDNMGLLVGPALAGGLEGMLGSNNLWVQGVGGQYAANLEGNLFPDGTPPKAIQEMLSLLQLADTKCPNSKIVTGGYSQGAALVAAAIRDVKASIRQKIVGTVLFGYTKNKQKNGQVENYSTDRLRVYCNAGDLICQGTLIVLPAHLLYGDQAAGPAAQFLASKINS</sequence>
<dbReference type="PANTHER" id="PTHR48250:SF3">
    <property type="entry name" value="CUTINASE 1-RELATED"/>
    <property type="match status" value="1"/>
</dbReference>
<keyword evidence="4 13" id="KW-0719">Serine esterase</keyword>
<dbReference type="SMART" id="SM01110">
    <property type="entry name" value="Cutinase"/>
    <property type="match status" value="1"/>
</dbReference>
<dbReference type="OrthoDB" id="3225429at2759"/>
<feature type="active site" description="Nucleophile" evidence="11">
    <location>
        <position position="143"/>
    </location>
</feature>
<feature type="active site" description="Proton donor/acceptor" evidence="11">
    <location>
        <position position="211"/>
    </location>
</feature>
<gene>
    <name evidence="14" type="ORF">CSOL1703_00009294</name>
</gene>
<comment type="caution">
    <text evidence="14">The sequence shown here is derived from an EMBL/GenBank/DDBJ whole genome shotgun (WGS) entry which is preliminary data.</text>
</comment>
<protein>
    <recommendedName>
        <fullName evidence="3 13">Cutinase</fullName>
        <ecNumber evidence="3 13">3.1.1.74</ecNumber>
    </recommendedName>
</protein>
<dbReference type="SUPFAM" id="SSF53474">
    <property type="entry name" value="alpha/beta-Hydrolases"/>
    <property type="match status" value="1"/>
</dbReference>
<dbReference type="Pfam" id="PF01083">
    <property type="entry name" value="Cutinase"/>
    <property type="match status" value="1"/>
</dbReference>
<comment type="similarity">
    <text evidence="2 13">Belongs to the cutinase family.</text>
</comment>
<dbReference type="EC" id="3.1.1.74" evidence="3 13"/>